<feature type="binding site" evidence="1">
    <location>
        <position position="331"/>
    </location>
    <ligand>
        <name>Zn(2+)</name>
        <dbReference type="ChEBI" id="CHEBI:29105"/>
    </ligand>
</feature>
<dbReference type="EMBL" id="JACOFZ010000002">
    <property type="protein sequence ID" value="MBC3881256.1"/>
    <property type="molecule type" value="Genomic_DNA"/>
</dbReference>
<dbReference type="GO" id="GO:0031179">
    <property type="term" value="P:peptide modification"/>
    <property type="evidence" value="ECO:0007669"/>
    <property type="project" value="InterPro"/>
</dbReference>
<dbReference type="SMART" id="SM01260">
    <property type="entry name" value="LANC_like"/>
    <property type="match status" value="1"/>
</dbReference>
<dbReference type="GO" id="GO:0005886">
    <property type="term" value="C:plasma membrane"/>
    <property type="evidence" value="ECO:0007669"/>
    <property type="project" value="TreeGrafter"/>
</dbReference>
<evidence type="ECO:0000313" key="3">
    <source>
        <dbReference type="Proteomes" id="UP000627446"/>
    </source>
</evidence>
<reference evidence="2" key="1">
    <citation type="submission" date="2020-08" db="EMBL/GenBank/DDBJ databases">
        <title>Novel species isolated from subtropical streams in China.</title>
        <authorList>
            <person name="Lu H."/>
        </authorList>
    </citation>
    <scope>NUCLEOTIDE SEQUENCE</scope>
    <source>
        <strain evidence="2">LX22W</strain>
    </source>
</reference>
<feature type="binding site" evidence="1">
    <location>
        <position position="279"/>
    </location>
    <ligand>
        <name>Zn(2+)</name>
        <dbReference type="ChEBI" id="CHEBI:29105"/>
    </ligand>
</feature>
<keyword evidence="1" id="KW-0862">Zinc</keyword>
<evidence type="ECO:0000256" key="1">
    <source>
        <dbReference type="PIRSR" id="PIRSR607822-1"/>
    </source>
</evidence>
<keyword evidence="1" id="KW-0479">Metal-binding</keyword>
<dbReference type="PANTHER" id="PTHR12736">
    <property type="entry name" value="LANC-LIKE PROTEIN"/>
    <property type="match status" value="1"/>
</dbReference>
<keyword evidence="3" id="KW-1185">Reference proteome</keyword>
<dbReference type="AlphaFoldDB" id="A0A923HNW8"/>
<dbReference type="SUPFAM" id="SSF158745">
    <property type="entry name" value="LanC-like"/>
    <property type="match status" value="1"/>
</dbReference>
<dbReference type="PANTHER" id="PTHR12736:SF7">
    <property type="entry name" value="LANC-LIKE PROTEIN 3"/>
    <property type="match status" value="1"/>
</dbReference>
<gene>
    <name evidence="2" type="ORF">H8K36_07730</name>
</gene>
<dbReference type="Proteomes" id="UP000627446">
    <property type="component" value="Unassembled WGS sequence"/>
</dbReference>
<protein>
    <recommendedName>
        <fullName evidence="4">Lanthionine synthetase C family protein</fullName>
    </recommendedName>
</protein>
<dbReference type="GO" id="GO:0046872">
    <property type="term" value="F:metal ion binding"/>
    <property type="evidence" value="ECO:0007669"/>
    <property type="project" value="UniProtKB-KW"/>
</dbReference>
<dbReference type="Pfam" id="PF05147">
    <property type="entry name" value="LANC_like"/>
    <property type="match status" value="1"/>
</dbReference>
<organism evidence="2 3">
    <name type="scientific">Undibacterium nitidum</name>
    <dbReference type="NCBI Taxonomy" id="2762298"/>
    <lineage>
        <taxon>Bacteria</taxon>
        <taxon>Pseudomonadati</taxon>
        <taxon>Pseudomonadota</taxon>
        <taxon>Betaproteobacteria</taxon>
        <taxon>Burkholderiales</taxon>
        <taxon>Oxalobacteraceae</taxon>
        <taxon>Undibacterium</taxon>
    </lineage>
</organism>
<comment type="caution">
    <text evidence="2">The sequence shown here is derived from an EMBL/GenBank/DDBJ whole genome shotgun (WGS) entry which is preliminary data.</text>
</comment>
<dbReference type="InterPro" id="IPR007822">
    <property type="entry name" value="LANC-like"/>
</dbReference>
<dbReference type="Gene3D" id="1.50.10.20">
    <property type="match status" value="1"/>
</dbReference>
<evidence type="ECO:0000313" key="2">
    <source>
        <dbReference type="EMBL" id="MBC3881256.1"/>
    </source>
</evidence>
<dbReference type="RefSeq" id="WP_186916267.1">
    <property type="nucleotide sequence ID" value="NZ_JACOFZ010000002.1"/>
</dbReference>
<feature type="binding site" evidence="1">
    <location>
        <position position="332"/>
    </location>
    <ligand>
        <name>Zn(2+)</name>
        <dbReference type="ChEBI" id="CHEBI:29105"/>
    </ligand>
</feature>
<dbReference type="PRINTS" id="PR01950">
    <property type="entry name" value="LANCSUPER"/>
</dbReference>
<name>A0A923HNW8_9BURK</name>
<evidence type="ECO:0008006" key="4">
    <source>
        <dbReference type="Google" id="ProtNLM"/>
    </source>
</evidence>
<sequence>MIDAAKERYLEVADRIGRSLCRDALWDSRRCTWLGWTHEAQVNGSTQMFRALGADLYGGTSGIVLFLTELYQLTQDPLQLRCIDGALNQALSLHEKNQANPNASFFSGTTGLAFVLAKAARITGRHDLYARSKQLLLPLRNQVLAPIALDVVTGSAGAIPALLHLSAVLNAPEVIDIAEMHGQHLLVNAVYKGDEVSWQTSSNPREPHLNGYSHGSAGIATALLELYARTKNEDYLKIALGALRFERRQRNSEIGNWPDHRIPPSGVKSARPNYSLAWCHGAPGIGLARLRQAQILPENVEIQEDLEMALATTSSALARPWKNGRANFSLCHGEAGNAELLIQAAHQLQRPDLRQLAEQVGENGIRHILQEGRPWPCGNSGAGETPSLMLGTAGIGHFYLRLVDPFKVPTILLTNPG</sequence>
<accession>A0A923HNW8</accession>
<proteinExistence type="predicted"/>